<sequence length="322" mass="36404">MSGSSFSSATGNSQSLSVEAESFRSLFLAPSLMAMSKQADPRTPIFLLRNLKLPKSPKPLPPDTNPTPIFHLLHPPYVTTFPSSTCPFCPLPLPSPIKFTHHLSLHSCTCTSYLHSKTLHYVITREREGGVKPVESNGKVKRWYSSQSSLLPLAGEDMENREDSDDESDPAKFQLKTAEAKINDFIDVTPSEKAHMVSRNSAFDVPHLISDRNFVDKWLEELKKGEGEEGEVIKGKWRINSRKVFNLLTRRFAECLNLWDNGLIPGRGLNLGMDTWRTGKKRKDAREGKREREKEKETATTEKKKGGKKNTSKKRRRQLIVV</sequence>
<evidence type="ECO:0000313" key="10">
    <source>
        <dbReference type="Proteomes" id="UP001162640"/>
    </source>
</evidence>
<protein>
    <recommendedName>
        <fullName evidence="8">Polycomb protein VEFS-Box domain-containing protein</fullName>
    </recommendedName>
</protein>
<feature type="region of interest" description="Disordered" evidence="7">
    <location>
        <begin position="279"/>
        <end position="322"/>
    </location>
</feature>
<evidence type="ECO:0000259" key="8">
    <source>
        <dbReference type="Pfam" id="PF09733"/>
    </source>
</evidence>
<feature type="compositionally biased region" description="Basic and acidic residues" evidence="7">
    <location>
        <begin position="284"/>
        <end position="304"/>
    </location>
</feature>
<feature type="compositionally biased region" description="Basic residues" evidence="7">
    <location>
        <begin position="305"/>
        <end position="322"/>
    </location>
</feature>
<comment type="similarity">
    <text evidence="1">Belongs to the VEFS (VRN2-EMF2-FIS2-SU(Z)12) family.</text>
</comment>
<dbReference type="GO" id="GO:0008270">
    <property type="term" value="F:zinc ion binding"/>
    <property type="evidence" value="ECO:0007669"/>
    <property type="project" value="UniProtKB-KW"/>
</dbReference>
<dbReference type="Pfam" id="PF09733">
    <property type="entry name" value="VEFS-Box"/>
    <property type="match status" value="1"/>
</dbReference>
<reference evidence="10" key="1">
    <citation type="journal article" date="2023" name="Commun. Biol.">
        <title>Genome analysis of Parmales, the sister group of diatoms, reveals the evolutionary specialization of diatoms from phago-mixotrophs to photoautotrophs.</title>
        <authorList>
            <person name="Ban H."/>
            <person name="Sato S."/>
            <person name="Yoshikawa S."/>
            <person name="Yamada K."/>
            <person name="Nakamura Y."/>
            <person name="Ichinomiya M."/>
            <person name="Sato N."/>
            <person name="Blanc-Mathieu R."/>
            <person name="Endo H."/>
            <person name="Kuwata A."/>
            <person name="Ogata H."/>
        </authorList>
    </citation>
    <scope>NUCLEOTIDE SEQUENCE [LARGE SCALE GENOMIC DNA]</scope>
</reference>
<gene>
    <name evidence="9" type="ORF">TL16_g08641</name>
</gene>
<evidence type="ECO:0000256" key="3">
    <source>
        <dbReference type="ARBA" id="ARBA00022771"/>
    </source>
</evidence>
<keyword evidence="4" id="KW-0862">Zinc</keyword>
<proteinExistence type="inferred from homology"/>
<evidence type="ECO:0000256" key="2">
    <source>
        <dbReference type="ARBA" id="ARBA00022723"/>
    </source>
</evidence>
<comment type="caution">
    <text evidence="9">The sequence shown here is derived from an EMBL/GenBank/DDBJ whole genome shotgun (WGS) entry which is preliminary data.</text>
</comment>
<keyword evidence="5" id="KW-0805">Transcription regulation</keyword>
<dbReference type="InterPro" id="IPR019135">
    <property type="entry name" value="Polycomb_protein_VEFS-Box"/>
</dbReference>
<feature type="domain" description="Polycomb protein VEFS-Box" evidence="8">
    <location>
        <begin position="141"/>
        <end position="212"/>
    </location>
</feature>
<dbReference type="EMBL" id="BLQM01000286">
    <property type="protein sequence ID" value="GMH80662.1"/>
    <property type="molecule type" value="Genomic_DNA"/>
</dbReference>
<evidence type="ECO:0000256" key="5">
    <source>
        <dbReference type="ARBA" id="ARBA00023015"/>
    </source>
</evidence>
<evidence type="ECO:0000313" key="9">
    <source>
        <dbReference type="EMBL" id="GMH80662.1"/>
    </source>
</evidence>
<evidence type="ECO:0000256" key="6">
    <source>
        <dbReference type="ARBA" id="ARBA00023163"/>
    </source>
</evidence>
<accession>A0A9W7B3X5</accession>
<evidence type="ECO:0000256" key="1">
    <source>
        <dbReference type="ARBA" id="ARBA00007416"/>
    </source>
</evidence>
<keyword evidence="2" id="KW-0479">Metal-binding</keyword>
<evidence type="ECO:0000256" key="7">
    <source>
        <dbReference type="SAM" id="MobiDB-lite"/>
    </source>
</evidence>
<name>A0A9W7B3X5_9STRA</name>
<organism evidence="9 10">
    <name type="scientific">Triparma laevis f. inornata</name>
    <dbReference type="NCBI Taxonomy" id="1714386"/>
    <lineage>
        <taxon>Eukaryota</taxon>
        <taxon>Sar</taxon>
        <taxon>Stramenopiles</taxon>
        <taxon>Ochrophyta</taxon>
        <taxon>Bolidophyceae</taxon>
        <taxon>Parmales</taxon>
        <taxon>Triparmaceae</taxon>
        <taxon>Triparma</taxon>
    </lineage>
</organism>
<keyword evidence="3" id="KW-0863">Zinc-finger</keyword>
<dbReference type="Proteomes" id="UP001162640">
    <property type="component" value="Unassembled WGS sequence"/>
</dbReference>
<dbReference type="AlphaFoldDB" id="A0A9W7B3X5"/>
<keyword evidence="6" id="KW-0804">Transcription</keyword>
<evidence type="ECO:0000256" key="4">
    <source>
        <dbReference type="ARBA" id="ARBA00022833"/>
    </source>
</evidence>